<feature type="transmembrane region" description="Helical" evidence="1">
    <location>
        <begin position="113"/>
        <end position="131"/>
    </location>
</feature>
<dbReference type="Proteomes" id="UP001418444">
    <property type="component" value="Unassembled WGS sequence"/>
</dbReference>
<dbReference type="EMBL" id="BAAAZW010000008">
    <property type="protein sequence ID" value="GAA3966309.1"/>
    <property type="molecule type" value="Genomic_DNA"/>
</dbReference>
<comment type="caution">
    <text evidence="2">The sequence shown here is derived from an EMBL/GenBank/DDBJ whole genome shotgun (WGS) entry which is preliminary data.</text>
</comment>
<feature type="transmembrane region" description="Helical" evidence="1">
    <location>
        <begin position="169"/>
        <end position="190"/>
    </location>
</feature>
<sequence>MHAGVNAAGEGPHGRFFAMQQRIFALVIGALAIAAIVLTSLPWAGSGPLGHGLQWNGFGGADYGTIEDPTLPVDEIAAAPLGIFVVIAAVAALLAAIAMAVPALAGPATPLRWVAALFTLVAAAVPITVILSPQVFLGRSFEAVNAREVLSDPHYRDLVRERILEVPTLIALAVVLVVTAAVCVAAAVTAPSRQVTPEILSET</sequence>
<evidence type="ECO:0000313" key="3">
    <source>
        <dbReference type="Proteomes" id="UP001418444"/>
    </source>
</evidence>
<keyword evidence="3" id="KW-1185">Reference proteome</keyword>
<gene>
    <name evidence="2" type="ORF">GCM10022231_28990</name>
</gene>
<name>A0ABP7PIP8_9ACTN</name>
<keyword evidence="1" id="KW-1133">Transmembrane helix</keyword>
<protein>
    <recommendedName>
        <fullName evidence="4">DUF1772 domain-containing protein</fullName>
    </recommendedName>
</protein>
<feature type="transmembrane region" description="Helical" evidence="1">
    <location>
        <begin position="23"/>
        <end position="45"/>
    </location>
</feature>
<evidence type="ECO:0008006" key="4">
    <source>
        <dbReference type="Google" id="ProtNLM"/>
    </source>
</evidence>
<keyword evidence="1" id="KW-0472">Membrane</keyword>
<proteinExistence type="predicted"/>
<keyword evidence="1" id="KW-0812">Transmembrane</keyword>
<accession>A0ABP7PIP8</accession>
<organism evidence="2 3">
    <name type="scientific">Gordonia caeni</name>
    <dbReference type="NCBI Taxonomy" id="1007097"/>
    <lineage>
        <taxon>Bacteria</taxon>
        <taxon>Bacillati</taxon>
        <taxon>Actinomycetota</taxon>
        <taxon>Actinomycetes</taxon>
        <taxon>Mycobacteriales</taxon>
        <taxon>Gordoniaceae</taxon>
        <taxon>Gordonia</taxon>
    </lineage>
</organism>
<reference evidence="3" key="1">
    <citation type="journal article" date="2019" name="Int. J. Syst. Evol. Microbiol.">
        <title>The Global Catalogue of Microorganisms (GCM) 10K type strain sequencing project: providing services to taxonomists for standard genome sequencing and annotation.</title>
        <authorList>
            <consortium name="The Broad Institute Genomics Platform"/>
            <consortium name="The Broad Institute Genome Sequencing Center for Infectious Disease"/>
            <person name="Wu L."/>
            <person name="Ma J."/>
        </authorList>
    </citation>
    <scope>NUCLEOTIDE SEQUENCE [LARGE SCALE GENOMIC DNA]</scope>
    <source>
        <strain evidence="3">JCM 16923</strain>
    </source>
</reference>
<evidence type="ECO:0000313" key="2">
    <source>
        <dbReference type="EMBL" id="GAA3966309.1"/>
    </source>
</evidence>
<feature type="transmembrane region" description="Helical" evidence="1">
    <location>
        <begin position="77"/>
        <end position="101"/>
    </location>
</feature>
<evidence type="ECO:0000256" key="1">
    <source>
        <dbReference type="SAM" id="Phobius"/>
    </source>
</evidence>